<comment type="caution">
    <text evidence="1">The sequence shown here is derived from an EMBL/GenBank/DDBJ whole genome shotgun (WGS) entry which is preliminary data.</text>
</comment>
<organism evidence="1 2">
    <name type="scientific">Deinococcus arboris</name>
    <dbReference type="NCBI Taxonomy" id="2682977"/>
    <lineage>
        <taxon>Bacteria</taxon>
        <taxon>Thermotogati</taxon>
        <taxon>Deinococcota</taxon>
        <taxon>Deinococci</taxon>
        <taxon>Deinococcales</taxon>
        <taxon>Deinococcaceae</taxon>
        <taxon>Deinococcus</taxon>
    </lineage>
</organism>
<dbReference type="AlphaFoldDB" id="A0A7C9HPT5"/>
<protein>
    <submittedName>
        <fullName evidence="1">Uncharacterized protein</fullName>
    </submittedName>
</protein>
<evidence type="ECO:0000313" key="2">
    <source>
        <dbReference type="Proteomes" id="UP000483286"/>
    </source>
</evidence>
<keyword evidence="2" id="KW-1185">Reference proteome</keyword>
<proteinExistence type="predicted"/>
<sequence length="91" mass="9962">MGTGPDWEAALAASRALQAKGGTREDVLFFLRRAGFGKVESIKALHQLEGLPIAKGKEAVHLSAVWSDRYRADEAFHDELEAALKQLGEQE</sequence>
<name>A0A7C9HPT5_9DEIO</name>
<evidence type="ECO:0000313" key="1">
    <source>
        <dbReference type="EMBL" id="MVN85433.1"/>
    </source>
</evidence>
<accession>A0A7C9HPT5</accession>
<dbReference type="EMBL" id="WQLB01000002">
    <property type="protein sequence ID" value="MVN85433.1"/>
    <property type="molecule type" value="Genomic_DNA"/>
</dbReference>
<reference evidence="1 2" key="1">
    <citation type="submission" date="2019-12" db="EMBL/GenBank/DDBJ databases">
        <title>Deinococcus sp. HMF7620 Genome sequencing and assembly.</title>
        <authorList>
            <person name="Kang H."/>
            <person name="Kim H."/>
            <person name="Joh K."/>
        </authorList>
    </citation>
    <scope>NUCLEOTIDE SEQUENCE [LARGE SCALE GENOMIC DNA]</scope>
    <source>
        <strain evidence="1 2">HMF7620</strain>
    </source>
</reference>
<dbReference type="Proteomes" id="UP000483286">
    <property type="component" value="Unassembled WGS sequence"/>
</dbReference>
<gene>
    <name evidence="1" type="ORF">GO986_01465</name>
</gene>